<dbReference type="PANTHER" id="PTHR37302:SF1">
    <property type="entry name" value="PROTEIN DINB"/>
    <property type="match status" value="1"/>
</dbReference>
<dbReference type="EMBL" id="QHCS01000001">
    <property type="protein sequence ID" value="RHX87567.1"/>
    <property type="molecule type" value="Genomic_DNA"/>
</dbReference>
<comment type="caution">
    <text evidence="4">The sequence shown here is derived from an EMBL/GenBank/DDBJ whole genome shotgun (WGS) entry which is preliminary data.</text>
</comment>
<feature type="binding site" evidence="3">
    <location>
        <position position="135"/>
    </location>
    <ligand>
        <name>a divalent metal cation</name>
        <dbReference type="ChEBI" id="CHEBI:60240"/>
    </ligand>
</feature>
<feature type="binding site" evidence="3">
    <location>
        <position position="50"/>
    </location>
    <ligand>
        <name>a divalent metal cation</name>
        <dbReference type="ChEBI" id="CHEBI:60240"/>
    </ligand>
</feature>
<keyword evidence="2 3" id="KW-0479">Metal-binding</keyword>
<dbReference type="Proteomes" id="UP000297422">
    <property type="component" value="Unassembled WGS sequence"/>
</dbReference>
<feature type="binding site" evidence="3">
    <location>
        <position position="139"/>
    </location>
    <ligand>
        <name>a divalent metal cation</name>
        <dbReference type="ChEBI" id="CHEBI:60240"/>
    </ligand>
</feature>
<evidence type="ECO:0000313" key="7">
    <source>
        <dbReference type="Proteomes" id="UP000297422"/>
    </source>
</evidence>
<evidence type="ECO:0000313" key="6">
    <source>
        <dbReference type="Proteomes" id="UP000266669"/>
    </source>
</evidence>
<reference evidence="6" key="1">
    <citation type="submission" date="2018-05" db="EMBL/GenBank/DDBJ databases">
        <title>Leptospira yasudae sp. nov. and Leptospira stimsonii sp. nov., two pathogenic species of the genus Leptospira isolated from environmental sources.</title>
        <authorList>
            <person name="Casanovas-Massana A."/>
            <person name="Hamond C."/>
            <person name="Santos L.A."/>
            <person name="Hacker K.P."/>
            <person name="Balassiano I."/>
            <person name="Medeiros M.A."/>
            <person name="Reis M.G."/>
            <person name="Ko A.I."/>
            <person name="Wunder E.A."/>
        </authorList>
    </citation>
    <scope>NUCLEOTIDE SEQUENCE [LARGE SCALE GENOMIC DNA]</scope>
    <source>
        <strain evidence="6">AMB6-RJ</strain>
    </source>
</reference>
<evidence type="ECO:0000256" key="1">
    <source>
        <dbReference type="ARBA" id="ARBA00008635"/>
    </source>
</evidence>
<dbReference type="Gene3D" id="1.20.120.450">
    <property type="entry name" value="dinb family like domain"/>
    <property type="match status" value="1"/>
</dbReference>
<dbReference type="PANTHER" id="PTHR37302">
    <property type="entry name" value="SLR1116 PROTEIN"/>
    <property type="match status" value="1"/>
</dbReference>
<dbReference type="Pfam" id="PF05163">
    <property type="entry name" value="DinB"/>
    <property type="match status" value="1"/>
</dbReference>
<dbReference type="RefSeq" id="WP_118980209.1">
    <property type="nucleotide sequence ID" value="NZ_QHCS01000001.1"/>
</dbReference>
<reference evidence="4" key="4">
    <citation type="journal article" date="2020" name="Int. J. Syst. Evol. Microbiol.">
        <title>Leptospira yasudae sp. nov. and Leptospira stimsonii sp. nov., two new species of the pathogenic group isolated from environmental sources.</title>
        <authorList>
            <person name="Casanovas-Massana A."/>
            <person name="Hamond C."/>
            <person name="Santos L.A."/>
            <person name="de Oliveira D."/>
            <person name="Hacker K.P."/>
            <person name="Balassiano I."/>
            <person name="Costa F."/>
            <person name="Medeiros M.A."/>
            <person name="Reis M.G."/>
            <person name="Ko A.I."/>
            <person name="Wunder E.A."/>
        </authorList>
    </citation>
    <scope>NUCLEOTIDE SEQUENCE</scope>
    <source>
        <strain evidence="4">AMB6-RJ</strain>
    </source>
</reference>
<evidence type="ECO:0000256" key="2">
    <source>
        <dbReference type="ARBA" id="ARBA00022723"/>
    </source>
</evidence>
<keyword evidence="7" id="KW-1185">Reference proteome</keyword>
<organism evidence="4 6">
    <name type="scientific">Leptospira stimsonii</name>
    <dbReference type="NCBI Taxonomy" id="2202203"/>
    <lineage>
        <taxon>Bacteria</taxon>
        <taxon>Pseudomonadati</taxon>
        <taxon>Spirochaetota</taxon>
        <taxon>Spirochaetia</taxon>
        <taxon>Leptospirales</taxon>
        <taxon>Leptospiraceae</taxon>
        <taxon>Leptospira</taxon>
    </lineage>
</organism>
<dbReference type="SUPFAM" id="SSF109854">
    <property type="entry name" value="DinB/YfiT-like putative metalloenzymes"/>
    <property type="match status" value="1"/>
</dbReference>
<dbReference type="GO" id="GO:0046872">
    <property type="term" value="F:metal ion binding"/>
    <property type="evidence" value="ECO:0007669"/>
    <property type="project" value="UniProtKB-KW"/>
</dbReference>
<comment type="similarity">
    <text evidence="1">Belongs to the DinB family.</text>
</comment>
<proteinExistence type="inferred from homology"/>
<evidence type="ECO:0000313" key="4">
    <source>
        <dbReference type="EMBL" id="RHX87567.1"/>
    </source>
</evidence>
<reference evidence="5" key="2">
    <citation type="submission" date="2018-10" db="EMBL/GenBank/DDBJ databases">
        <authorList>
            <person name="Vincent A.T."/>
            <person name="Schiettekatte O."/>
            <person name="Bourhy P."/>
            <person name="Veyrier F.J."/>
            <person name="Picardeau M."/>
        </authorList>
    </citation>
    <scope>NUCLEOTIDE SEQUENCE</scope>
    <source>
        <strain evidence="5">201702407</strain>
    </source>
</reference>
<accession>A0A4R9L137</accession>
<dbReference type="Proteomes" id="UP000266669">
    <property type="component" value="Unassembled WGS sequence"/>
</dbReference>
<dbReference type="InterPro" id="IPR034660">
    <property type="entry name" value="DinB/YfiT-like"/>
</dbReference>
<name>A0A4R9L137_9LEPT</name>
<evidence type="ECO:0000313" key="5">
    <source>
        <dbReference type="EMBL" id="TGM09818.1"/>
    </source>
</evidence>
<protein>
    <submittedName>
        <fullName evidence="4">Damage-inducible protein DinB</fullName>
    </submittedName>
</protein>
<sequence length="162" mass="19083">MISPEHCRLLAEYNRWMNEKVYSTSSKLSDLQRKENRGAYFKSIHSTLNHILWVDLSWLARFQGKELPKGTAGSDLYSDFGELFRMRKECDEKIIEWASGIESTWLEAPFRFFSIVYQRELEKPTWVLVDHIFNHQTHHRGQITTLLSQMGLDVGITDLAWM</sequence>
<gene>
    <name evidence="4" type="ORF">DLM78_00735</name>
    <name evidence="5" type="ORF">EHQ90_20400</name>
</gene>
<dbReference type="InterPro" id="IPR007837">
    <property type="entry name" value="DinB"/>
</dbReference>
<dbReference type="AlphaFoldDB" id="A0A4R9L137"/>
<evidence type="ECO:0000256" key="3">
    <source>
        <dbReference type="PIRSR" id="PIRSR607837-1"/>
    </source>
</evidence>
<reference evidence="7" key="3">
    <citation type="journal article" date="2019" name="PLoS Negl. Trop. Dis.">
        <title>Revisiting the worldwide diversity of Leptospira species in the environment.</title>
        <authorList>
            <person name="Vincent A.T."/>
            <person name="Schiettekatte O."/>
            <person name="Bourhy P."/>
            <person name="Veyrier F.J."/>
            <person name="Picardeau M."/>
        </authorList>
    </citation>
    <scope>NUCLEOTIDE SEQUENCE [LARGE SCALE GENOMIC DNA]</scope>
    <source>
        <strain evidence="7">201702407</strain>
    </source>
</reference>
<dbReference type="EMBL" id="RQGT01000126">
    <property type="protein sequence ID" value="TGM09818.1"/>
    <property type="molecule type" value="Genomic_DNA"/>
</dbReference>